<evidence type="ECO:0000313" key="1">
    <source>
        <dbReference type="EMBL" id="KKM64469.1"/>
    </source>
</evidence>
<proteinExistence type="predicted"/>
<gene>
    <name evidence="2" type="ORF">LCGC14_0851670</name>
    <name evidence="1" type="ORF">LCGC14_1501090</name>
</gene>
<name>A0A0F9J427_9ZZZZ</name>
<reference evidence="1" key="1">
    <citation type="journal article" date="2015" name="Nature">
        <title>Complex archaea that bridge the gap between prokaryotes and eukaryotes.</title>
        <authorList>
            <person name="Spang A."/>
            <person name="Saw J.H."/>
            <person name="Jorgensen S.L."/>
            <person name="Zaremba-Niedzwiedzka K."/>
            <person name="Martijn J."/>
            <person name="Lind A.E."/>
            <person name="van Eijk R."/>
            <person name="Schleper C."/>
            <person name="Guy L."/>
            <person name="Ettema T.J."/>
        </authorList>
    </citation>
    <scope>NUCLEOTIDE SEQUENCE</scope>
</reference>
<protein>
    <submittedName>
        <fullName evidence="1">Uncharacterized protein</fullName>
    </submittedName>
</protein>
<dbReference type="EMBL" id="LAZR01010892">
    <property type="protein sequence ID" value="KKM64469.1"/>
    <property type="molecule type" value="Genomic_DNA"/>
</dbReference>
<evidence type="ECO:0000313" key="2">
    <source>
        <dbReference type="EMBL" id="KKN28709.1"/>
    </source>
</evidence>
<organism evidence="1">
    <name type="scientific">marine sediment metagenome</name>
    <dbReference type="NCBI Taxonomy" id="412755"/>
    <lineage>
        <taxon>unclassified sequences</taxon>
        <taxon>metagenomes</taxon>
        <taxon>ecological metagenomes</taxon>
    </lineage>
</organism>
<comment type="caution">
    <text evidence="1">The sequence shown here is derived from an EMBL/GenBank/DDBJ whole genome shotgun (WGS) entry which is preliminary data.</text>
</comment>
<sequence length="62" mass="7220">MKNVKILYVLPYPIYRISVRDHKGNLLYDHDWSESSISETAFSGFLNAIEIMIEEIMQMGDP</sequence>
<accession>A0A0F9J427</accession>
<dbReference type="EMBL" id="LAZR01002541">
    <property type="protein sequence ID" value="KKN28709.1"/>
    <property type="molecule type" value="Genomic_DNA"/>
</dbReference>
<dbReference type="AlphaFoldDB" id="A0A0F9J427"/>